<accession>F2L190</accession>
<dbReference type="Pfam" id="PF01425">
    <property type="entry name" value="Amidase"/>
    <property type="match status" value="1"/>
</dbReference>
<dbReference type="Gene3D" id="3.90.1300.10">
    <property type="entry name" value="Amidase signature (AS) domain"/>
    <property type="match status" value="1"/>
</dbReference>
<dbReference type="RefSeq" id="WP_013680162.1">
    <property type="nucleotide sequence ID" value="NC_015315.1"/>
</dbReference>
<dbReference type="PANTHER" id="PTHR11895">
    <property type="entry name" value="TRANSAMIDASE"/>
    <property type="match status" value="1"/>
</dbReference>
<dbReference type="PANTHER" id="PTHR11895:SF67">
    <property type="entry name" value="AMIDASE DOMAIN-CONTAINING PROTEIN"/>
    <property type="match status" value="1"/>
</dbReference>
<evidence type="ECO:0000256" key="1">
    <source>
        <dbReference type="SAM" id="MobiDB-lite"/>
    </source>
</evidence>
<evidence type="ECO:0000313" key="4">
    <source>
        <dbReference type="Proteomes" id="UP000008138"/>
    </source>
</evidence>
<reference key="2">
    <citation type="submission" date="2011-03" db="EMBL/GenBank/DDBJ databases">
        <title>Complete genome sequence of the thermoacidophilic crenarchaeon Thermoproteus uzoniensis 768-20.</title>
        <authorList>
            <person name="Mardanov A.V."/>
            <person name="Gumerov V.M."/>
            <person name="Beletsky A.V."/>
            <person name="Prokofeva M.I."/>
            <person name="Bonch-Osmolovskaya E.A."/>
            <person name="Ravin N.V."/>
            <person name="Skryabin K.G."/>
        </authorList>
    </citation>
    <scope>NUCLEOTIDE SEQUENCE</scope>
    <source>
        <strain>768-20</strain>
    </source>
</reference>
<reference evidence="3 4" key="1">
    <citation type="journal article" date="2011" name="J. Bacteriol.">
        <title>Complete genome sequence of the thermoacidophilic crenarchaeon Thermoproteus uzoniensis 768-20.</title>
        <authorList>
            <person name="Mardanov A.V."/>
            <person name="Gumerov V.M."/>
            <person name="Beletsky A.V."/>
            <person name="Prokofeva M.I."/>
            <person name="Bonch-Osmolovskaya E.A."/>
            <person name="Ravin N.V."/>
            <person name="Skryabin K.G."/>
        </authorList>
    </citation>
    <scope>NUCLEOTIDE SEQUENCE [LARGE SCALE GENOMIC DNA]</scope>
    <source>
        <strain evidence="3 4">768-20</strain>
    </source>
</reference>
<dbReference type="InterPro" id="IPR020556">
    <property type="entry name" value="Amidase_CS"/>
</dbReference>
<dbReference type="GeneID" id="10360877"/>
<dbReference type="EMBL" id="CP002590">
    <property type="protein sequence ID" value="AEA12826.1"/>
    <property type="molecule type" value="Genomic_DNA"/>
</dbReference>
<dbReference type="InterPro" id="IPR023631">
    <property type="entry name" value="Amidase_dom"/>
</dbReference>
<dbReference type="AlphaFoldDB" id="F2L190"/>
<dbReference type="HOGENOM" id="CLU_009600_0_3_2"/>
<evidence type="ECO:0000313" key="3">
    <source>
        <dbReference type="EMBL" id="AEA12826.1"/>
    </source>
</evidence>
<keyword evidence="4" id="KW-1185">Reference proteome</keyword>
<dbReference type="STRING" id="999630.TUZN_1350"/>
<dbReference type="GO" id="GO:0003824">
    <property type="term" value="F:catalytic activity"/>
    <property type="evidence" value="ECO:0007669"/>
    <property type="project" value="InterPro"/>
</dbReference>
<dbReference type="Proteomes" id="UP000008138">
    <property type="component" value="Chromosome"/>
</dbReference>
<name>F2L190_THEU7</name>
<dbReference type="OrthoDB" id="7931at2157"/>
<dbReference type="KEGG" id="tuz:TUZN_1350"/>
<dbReference type="PROSITE" id="PS00571">
    <property type="entry name" value="AMIDASES"/>
    <property type="match status" value="1"/>
</dbReference>
<evidence type="ECO:0000259" key="2">
    <source>
        <dbReference type="Pfam" id="PF01425"/>
    </source>
</evidence>
<dbReference type="InterPro" id="IPR036928">
    <property type="entry name" value="AS_sf"/>
</dbReference>
<proteinExistence type="predicted"/>
<protein>
    <submittedName>
        <fullName evidence="3">Amidase</fullName>
    </submittedName>
</protein>
<gene>
    <name evidence="3" type="ordered locus">TUZN_1350</name>
</gene>
<dbReference type="eggNOG" id="arCOG01717">
    <property type="taxonomic scope" value="Archaea"/>
</dbReference>
<dbReference type="InterPro" id="IPR000120">
    <property type="entry name" value="Amidase"/>
</dbReference>
<organism evidence="3 4">
    <name type="scientific">Thermoproteus uzoniensis (strain 768-20)</name>
    <dbReference type="NCBI Taxonomy" id="999630"/>
    <lineage>
        <taxon>Archaea</taxon>
        <taxon>Thermoproteota</taxon>
        <taxon>Thermoprotei</taxon>
        <taxon>Thermoproteales</taxon>
        <taxon>Thermoproteaceae</taxon>
        <taxon>Thermoproteus</taxon>
    </lineage>
</organism>
<feature type="region of interest" description="Disordered" evidence="1">
    <location>
        <begin position="121"/>
        <end position="142"/>
    </location>
</feature>
<dbReference type="SUPFAM" id="SSF75304">
    <property type="entry name" value="Amidase signature (AS) enzymes"/>
    <property type="match status" value="1"/>
</dbReference>
<feature type="domain" description="Amidase" evidence="2">
    <location>
        <begin position="42"/>
        <end position="397"/>
    </location>
</feature>
<sequence length="417" mass="43772">MIREIVERNLADPASVRRDAEEALRKAESDRNNYFLALDRALPEKAEHIAGLGRGGRLFGLVLAVKDNIDVAGLPTTNGAPYAKSVPGRSAAVVRMLEAEGALVLGKTNMHELALGATNINPHFGPTRNPHDPSRITGGSSGGSAGAVAAGVAHIALGTDTGGSVRIPAALCGVVGYKPAYGSLPTDGVKPLAPTLDHVGLLAKTVSDVAYLMEVLSGVKAEPPARFRFAVLRGVAEADDYVDKAFWRAVSVLEEAGGERFEVEVDARRFSYARAAILLAEAAAVNWGYLKSYGQFMGRDVASLLRVGASLPAVAYIKALEVQREAKAYFASLLKRYDALATPTTAIAAPRIEEADSIAVRPKLLAFTELFNLTGLPAVSVPAPAPGLPVGLQLASSDDEKLLGIALAYELSAGRLS</sequence>